<evidence type="ECO:0000313" key="4">
    <source>
        <dbReference type="Proteomes" id="UP001218218"/>
    </source>
</evidence>
<evidence type="ECO:0000259" key="1">
    <source>
        <dbReference type="PROSITE" id="PS50255"/>
    </source>
</evidence>
<dbReference type="SUPFAM" id="SSF55856">
    <property type="entry name" value="Cytochrome b5-like heme/steroid binding domain"/>
    <property type="match status" value="1"/>
</dbReference>
<feature type="non-terminal residue" evidence="2">
    <location>
        <position position="1"/>
    </location>
</feature>
<feature type="non-terminal residue" evidence="2">
    <location>
        <position position="119"/>
    </location>
</feature>
<proteinExistence type="predicted"/>
<sequence length="119" mass="13574">LGLASNLCIFPSNEIAKGALTMKLKYVKQVQESITWPQAIEELPIVTWEDFQEESKTLPLLLVSDFIHDVSTFLDQHLCGELYLTRNLGKDMTASFFGSVYRHSDTAHNARLHFRVSFI</sequence>
<name>A0AAD6YW50_9AGAR</name>
<accession>A0AAD6YW50</accession>
<evidence type="ECO:0000313" key="3">
    <source>
        <dbReference type="EMBL" id="KAJ7315293.1"/>
    </source>
</evidence>
<dbReference type="Proteomes" id="UP001218218">
    <property type="component" value="Unassembled WGS sequence"/>
</dbReference>
<gene>
    <name evidence="3" type="ORF">DFH08DRAFT_1039839</name>
    <name evidence="2" type="ORF">DFH08DRAFT_646363</name>
</gene>
<dbReference type="Gene3D" id="3.10.120.10">
    <property type="entry name" value="Cytochrome b5-like heme/steroid binding domain"/>
    <property type="match status" value="1"/>
</dbReference>
<keyword evidence="4" id="KW-1185">Reference proteome</keyword>
<feature type="domain" description="Cytochrome b5 heme-binding" evidence="1">
    <location>
        <begin position="61"/>
        <end position="119"/>
    </location>
</feature>
<dbReference type="EMBL" id="JARIHO010000062">
    <property type="protein sequence ID" value="KAJ7315293.1"/>
    <property type="molecule type" value="Genomic_DNA"/>
</dbReference>
<reference evidence="2" key="1">
    <citation type="submission" date="2023-03" db="EMBL/GenBank/DDBJ databases">
        <title>Massive genome expansion in bonnet fungi (Mycena s.s.) driven by repeated elements and novel gene families across ecological guilds.</title>
        <authorList>
            <consortium name="Lawrence Berkeley National Laboratory"/>
            <person name="Harder C.B."/>
            <person name="Miyauchi S."/>
            <person name="Viragh M."/>
            <person name="Kuo A."/>
            <person name="Thoen E."/>
            <person name="Andreopoulos B."/>
            <person name="Lu D."/>
            <person name="Skrede I."/>
            <person name="Drula E."/>
            <person name="Henrissat B."/>
            <person name="Morin E."/>
            <person name="Kohler A."/>
            <person name="Barry K."/>
            <person name="LaButti K."/>
            <person name="Morin E."/>
            <person name="Salamov A."/>
            <person name="Lipzen A."/>
            <person name="Mereny Z."/>
            <person name="Hegedus B."/>
            <person name="Baldrian P."/>
            <person name="Stursova M."/>
            <person name="Weitz H."/>
            <person name="Taylor A."/>
            <person name="Grigoriev I.V."/>
            <person name="Nagy L.G."/>
            <person name="Martin F."/>
            <person name="Kauserud H."/>
        </authorList>
    </citation>
    <scope>NUCLEOTIDE SEQUENCE</scope>
    <source>
        <strain evidence="2">CBHHK002</strain>
    </source>
</reference>
<dbReference type="InterPro" id="IPR036400">
    <property type="entry name" value="Cyt_B5-like_heme/steroid_sf"/>
</dbReference>
<comment type="caution">
    <text evidence="2">The sequence shown here is derived from an EMBL/GenBank/DDBJ whole genome shotgun (WGS) entry which is preliminary data.</text>
</comment>
<dbReference type="EMBL" id="JARIHO010000169">
    <property type="protein sequence ID" value="KAJ7300421.1"/>
    <property type="molecule type" value="Genomic_DNA"/>
</dbReference>
<dbReference type="InterPro" id="IPR001199">
    <property type="entry name" value="Cyt_B5-like_heme/steroid-bd"/>
</dbReference>
<organism evidence="2 4">
    <name type="scientific">Mycena albidolilacea</name>
    <dbReference type="NCBI Taxonomy" id="1033008"/>
    <lineage>
        <taxon>Eukaryota</taxon>
        <taxon>Fungi</taxon>
        <taxon>Dikarya</taxon>
        <taxon>Basidiomycota</taxon>
        <taxon>Agaricomycotina</taxon>
        <taxon>Agaricomycetes</taxon>
        <taxon>Agaricomycetidae</taxon>
        <taxon>Agaricales</taxon>
        <taxon>Marasmiineae</taxon>
        <taxon>Mycenaceae</taxon>
        <taxon>Mycena</taxon>
    </lineage>
</organism>
<dbReference type="PROSITE" id="PS50255">
    <property type="entry name" value="CYTOCHROME_B5_2"/>
    <property type="match status" value="1"/>
</dbReference>
<evidence type="ECO:0000313" key="2">
    <source>
        <dbReference type="EMBL" id="KAJ7300421.1"/>
    </source>
</evidence>
<protein>
    <recommendedName>
        <fullName evidence="1">Cytochrome b5 heme-binding domain-containing protein</fullName>
    </recommendedName>
</protein>
<dbReference type="Pfam" id="PF00173">
    <property type="entry name" value="Cyt-b5"/>
    <property type="match status" value="1"/>
</dbReference>
<dbReference type="AlphaFoldDB" id="A0AAD6YW50"/>